<feature type="region of interest" description="Disordered" evidence="1">
    <location>
        <begin position="51"/>
        <end position="71"/>
    </location>
</feature>
<feature type="region of interest" description="Disordered" evidence="1">
    <location>
        <begin position="1"/>
        <end position="37"/>
    </location>
</feature>
<feature type="compositionally biased region" description="Basic and acidic residues" evidence="1">
    <location>
        <begin position="7"/>
        <end position="20"/>
    </location>
</feature>
<reference evidence="3" key="1">
    <citation type="submission" date="2015-07" db="EMBL/GenBank/DDBJ databases">
        <title>Nocardia seriolae U-1 whole genome shotgun sequence.</title>
        <authorList>
            <person name="Imajoh M."/>
            <person name="Fukumoto Y."/>
            <person name="Sukeda M."/>
            <person name="Yamane J."/>
            <person name="Yamasaki K."/>
            <person name="Shimizu M."/>
            <person name="Ohnishi K."/>
            <person name="Oshima S."/>
        </authorList>
    </citation>
    <scope>NUCLEOTIDE SEQUENCE [LARGE SCALE GENOMIC DNA]</scope>
    <source>
        <strain evidence="3">U-1</strain>
    </source>
</reference>
<evidence type="ECO:0000313" key="3">
    <source>
        <dbReference type="Proteomes" id="UP000037179"/>
    </source>
</evidence>
<proteinExistence type="predicted"/>
<feature type="compositionally biased region" description="Pro residues" evidence="1">
    <location>
        <begin position="52"/>
        <end position="69"/>
    </location>
</feature>
<dbReference type="SUPFAM" id="SSF116734">
    <property type="entry name" value="DNA methylase specificity domain"/>
    <property type="match status" value="1"/>
</dbReference>
<sequence>MWGRQPEMVRDAAAEHDALARESGGGPSGPLELGGISDEYAARRSNLLARPLPVPPVLEPDSGPRPPIPLEDLVDAGVLTVSEPPPTFATSGGDVPLLSAKDVRLGRAPSRRGSGDAPGAVTVRSGDVLVAISADSSVRVCALDGVLLGPGIQLVRVDPARVDPRFLAGVLRAAVEAVGGGPIDLYQVGIPRVRLPAQRGYGAAFEQLTALEDACQRQRATVEQLVRNGFAGLSQGRLRPVHDAG</sequence>
<dbReference type="EMBL" id="BBYQ01000037">
    <property type="protein sequence ID" value="GAP28532.1"/>
    <property type="molecule type" value="Genomic_DNA"/>
</dbReference>
<evidence type="ECO:0000256" key="1">
    <source>
        <dbReference type="SAM" id="MobiDB-lite"/>
    </source>
</evidence>
<name>A0ABC9YSX1_9NOCA</name>
<organism evidence="2 3">
    <name type="scientific">Nocardia seriolae</name>
    <dbReference type="NCBI Taxonomy" id="37332"/>
    <lineage>
        <taxon>Bacteria</taxon>
        <taxon>Bacillati</taxon>
        <taxon>Actinomycetota</taxon>
        <taxon>Actinomycetes</taxon>
        <taxon>Mycobacteriales</taxon>
        <taxon>Nocardiaceae</taxon>
        <taxon>Nocardia</taxon>
    </lineage>
</organism>
<gene>
    <name evidence="2" type="ORF">NSK11_contig00037-0053</name>
</gene>
<dbReference type="Proteomes" id="UP000037179">
    <property type="component" value="Unassembled WGS sequence"/>
</dbReference>
<dbReference type="AlphaFoldDB" id="A0ABC9YSX1"/>
<accession>A0ABC9YSX1</accession>
<protein>
    <submittedName>
        <fullName evidence="2">Uncharacterized protein</fullName>
    </submittedName>
</protein>
<keyword evidence="3" id="KW-1185">Reference proteome</keyword>
<reference evidence="2 3" key="2">
    <citation type="journal article" date="2016" name="Genome Announc.">
        <title>Draft Genome Sequence of Erythromycin- and Oxytetracycline-Sensitive Nocardia seriolae Strain U-1 (NBRC 110359).</title>
        <authorList>
            <person name="Imajoh M."/>
            <person name="Sukeda M."/>
            <person name="Shimizu M."/>
            <person name="Yamane J."/>
            <person name="Ohnishi K."/>
            <person name="Oshima S."/>
        </authorList>
    </citation>
    <scope>NUCLEOTIDE SEQUENCE [LARGE SCALE GENOMIC DNA]</scope>
    <source>
        <strain evidence="2 3">U-1</strain>
    </source>
</reference>
<comment type="caution">
    <text evidence="2">The sequence shown here is derived from an EMBL/GenBank/DDBJ whole genome shotgun (WGS) entry which is preliminary data.</text>
</comment>
<evidence type="ECO:0000313" key="2">
    <source>
        <dbReference type="EMBL" id="GAP28532.1"/>
    </source>
</evidence>